<gene>
    <name evidence="1" type="ORF">P4T90_16610</name>
</gene>
<organism evidence="1 2">
    <name type="scientific">Heyndrickxia acidicola</name>
    <dbReference type="NCBI Taxonomy" id="209389"/>
    <lineage>
        <taxon>Bacteria</taxon>
        <taxon>Bacillati</taxon>
        <taxon>Bacillota</taxon>
        <taxon>Bacilli</taxon>
        <taxon>Bacillales</taxon>
        <taxon>Bacillaceae</taxon>
        <taxon>Heyndrickxia</taxon>
    </lineage>
</organism>
<protein>
    <submittedName>
        <fullName evidence="1">Uncharacterized protein</fullName>
    </submittedName>
</protein>
<reference evidence="1 2" key="1">
    <citation type="submission" date="2023-03" db="EMBL/GenBank/DDBJ databases">
        <title>Bacillus Genome Sequencing.</title>
        <authorList>
            <person name="Dunlap C."/>
        </authorList>
    </citation>
    <scope>NUCLEOTIDE SEQUENCE [LARGE SCALE GENOMIC DNA]</scope>
    <source>
        <strain evidence="1 2">B-23453</strain>
    </source>
</reference>
<sequence>MVIVSFLNDQTLHIKKDTILNGYKVTFDDSKKEYCLEKVYSNSINGGASKLSTENPMIGIAGFIGSVDYFSVGNDPDNAILFKSTSIKSIQNR</sequence>
<dbReference type="RefSeq" id="WP_066268287.1">
    <property type="nucleotide sequence ID" value="NZ_JARMAB010000025.1"/>
</dbReference>
<evidence type="ECO:0000313" key="2">
    <source>
        <dbReference type="Proteomes" id="UP001341444"/>
    </source>
</evidence>
<accession>A0ABU6MJ32</accession>
<proteinExistence type="predicted"/>
<name>A0ABU6MJ32_9BACI</name>
<keyword evidence="2" id="KW-1185">Reference proteome</keyword>
<dbReference type="EMBL" id="JARMAB010000025">
    <property type="protein sequence ID" value="MED1204670.1"/>
    <property type="molecule type" value="Genomic_DNA"/>
</dbReference>
<comment type="caution">
    <text evidence="1">The sequence shown here is derived from an EMBL/GenBank/DDBJ whole genome shotgun (WGS) entry which is preliminary data.</text>
</comment>
<dbReference type="Proteomes" id="UP001341444">
    <property type="component" value="Unassembled WGS sequence"/>
</dbReference>
<evidence type="ECO:0000313" key="1">
    <source>
        <dbReference type="EMBL" id="MED1204670.1"/>
    </source>
</evidence>